<dbReference type="Gene3D" id="3.90.79.10">
    <property type="entry name" value="Nucleoside Triphosphate Pyrophosphohydrolase"/>
    <property type="match status" value="1"/>
</dbReference>
<keyword evidence="3" id="KW-1185">Reference proteome</keyword>
<dbReference type="SUPFAM" id="SSF55811">
    <property type="entry name" value="Nudix"/>
    <property type="match status" value="1"/>
</dbReference>
<name>A0ABQ4JUU7_SALAC</name>
<evidence type="ECO:0000313" key="3">
    <source>
        <dbReference type="Proteomes" id="UP000677457"/>
    </source>
</evidence>
<dbReference type="EMBL" id="BOQM01000027">
    <property type="protein sequence ID" value="GIM86734.1"/>
    <property type="molecule type" value="Genomic_DNA"/>
</dbReference>
<reference evidence="2 3" key="1">
    <citation type="submission" date="2021-03" db="EMBL/GenBank/DDBJ databases">
        <title>Whole genome shotgun sequence of Salinispora arenicola NBRC 105043.</title>
        <authorList>
            <person name="Komaki H."/>
            <person name="Tamura T."/>
        </authorList>
    </citation>
    <scope>NUCLEOTIDE SEQUENCE [LARGE SCALE GENOMIC DNA]</scope>
    <source>
        <strain evidence="2 3">NBRC 105043</strain>
    </source>
</reference>
<dbReference type="InterPro" id="IPR015797">
    <property type="entry name" value="NUDIX_hydrolase-like_dom_sf"/>
</dbReference>
<evidence type="ECO:0000256" key="1">
    <source>
        <dbReference type="SAM" id="MobiDB-lite"/>
    </source>
</evidence>
<organism evidence="2 3">
    <name type="scientific">Salinispora arenicola</name>
    <dbReference type="NCBI Taxonomy" id="168697"/>
    <lineage>
        <taxon>Bacteria</taxon>
        <taxon>Bacillati</taxon>
        <taxon>Actinomycetota</taxon>
        <taxon>Actinomycetes</taxon>
        <taxon>Micromonosporales</taxon>
        <taxon>Micromonosporaceae</taxon>
        <taxon>Salinispora</taxon>
    </lineage>
</organism>
<comment type="caution">
    <text evidence="2">The sequence shown here is derived from an EMBL/GenBank/DDBJ whole genome shotgun (WGS) entry which is preliminary data.</text>
</comment>
<protein>
    <recommendedName>
        <fullName evidence="4">NUDIX hydrolase</fullName>
    </recommendedName>
</protein>
<feature type="compositionally biased region" description="Low complexity" evidence="1">
    <location>
        <begin position="57"/>
        <end position="69"/>
    </location>
</feature>
<evidence type="ECO:0008006" key="4">
    <source>
        <dbReference type="Google" id="ProtNLM"/>
    </source>
</evidence>
<evidence type="ECO:0000313" key="2">
    <source>
        <dbReference type="EMBL" id="GIM86734.1"/>
    </source>
</evidence>
<sequence length="79" mass="8745">MTNIDKVAWIRLENGAILSSRSRSKGTYYTLGGKREIGEGNIDTLVREIQEEPSRPTRPSTSEPSTPKPTAIPMGRWSA</sequence>
<feature type="region of interest" description="Disordered" evidence="1">
    <location>
        <begin position="50"/>
        <end position="79"/>
    </location>
</feature>
<dbReference type="Proteomes" id="UP000677457">
    <property type="component" value="Unassembled WGS sequence"/>
</dbReference>
<proteinExistence type="predicted"/>
<gene>
    <name evidence="2" type="ORF">Sar04_34700</name>
</gene>
<accession>A0ABQ4JUU7</accession>